<gene>
    <name evidence="1" type="ORF">WICMUC_001713</name>
</gene>
<accession>A0A9P8PU29</accession>
<keyword evidence="2" id="KW-1185">Reference proteome</keyword>
<dbReference type="AlphaFoldDB" id="A0A9P8PU29"/>
<comment type="caution">
    <text evidence="1">The sequence shown here is derived from an EMBL/GenBank/DDBJ whole genome shotgun (WGS) entry which is preliminary data.</text>
</comment>
<reference evidence="1" key="1">
    <citation type="journal article" date="2021" name="Open Biol.">
        <title>Shared evolutionary footprints suggest mitochondrial oxidative damage underlies multiple complex I losses in fungi.</title>
        <authorList>
            <person name="Schikora-Tamarit M.A."/>
            <person name="Marcet-Houben M."/>
            <person name="Nosek J."/>
            <person name="Gabaldon T."/>
        </authorList>
    </citation>
    <scope>NUCLEOTIDE SEQUENCE</scope>
    <source>
        <strain evidence="1">CBS6341</strain>
    </source>
</reference>
<sequence length="153" mass="17745">MSFDLQDEKENSKTIVNPDHQYIKLIFPNDKTRELLISEFPTPLTNASITHYIYNSIKKLDPSLEEIPNSIEQIRLIHMGQPLLFNNDEIEFPNDIFLIHVFIRPNDNEKRQAKSVSIMINSDTGEDPDKYTHGHDNTADKEWESGARCCLIM</sequence>
<evidence type="ECO:0000313" key="1">
    <source>
        <dbReference type="EMBL" id="KAH3677610.1"/>
    </source>
</evidence>
<organism evidence="1 2">
    <name type="scientific">Wickerhamomyces mucosus</name>
    <dbReference type="NCBI Taxonomy" id="1378264"/>
    <lineage>
        <taxon>Eukaryota</taxon>
        <taxon>Fungi</taxon>
        <taxon>Dikarya</taxon>
        <taxon>Ascomycota</taxon>
        <taxon>Saccharomycotina</taxon>
        <taxon>Saccharomycetes</taxon>
        <taxon>Phaffomycetales</taxon>
        <taxon>Wickerhamomycetaceae</taxon>
        <taxon>Wickerhamomyces</taxon>
    </lineage>
</organism>
<dbReference type="EMBL" id="JAEUBF010000506">
    <property type="protein sequence ID" value="KAH3677610.1"/>
    <property type="molecule type" value="Genomic_DNA"/>
</dbReference>
<proteinExistence type="predicted"/>
<evidence type="ECO:0000313" key="2">
    <source>
        <dbReference type="Proteomes" id="UP000769528"/>
    </source>
</evidence>
<reference evidence="1" key="2">
    <citation type="submission" date="2021-01" db="EMBL/GenBank/DDBJ databases">
        <authorList>
            <person name="Schikora-Tamarit M.A."/>
        </authorList>
    </citation>
    <scope>NUCLEOTIDE SEQUENCE</scope>
    <source>
        <strain evidence="1">CBS6341</strain>
    </source>
</reference>
<protein>
    <submittedName>
        <fullName evidence="1">Uncharacterized protein</fullName>
    </submittedName>
</protein>
<name>A0A9P8PU29_9ASCO</name>
<dbReference type="Proteomes" id="UP000769528">
    <property type="component" value="Unassembled WGS sequence"/>
</dbReference>